<evidence type="ECO:0008006" key="4">
    <source>
        <dbReference type="Google" id="ProtNLM"/>
    </source>
</evidence>
<evidence type="ECO:0000256" key="1">
    <source>
        <dbReference type="SAM" id="Phobius"/>
    </source>
</evidence>
<keyword evidence="3" id="KW-1185">Reference proteome</keyword>
<gene>
    <name evidence="2" type="ORF">BACCIP111895_02315</name>
</gene>
<feature type="transmembrane region" description="Helical" evidence="1">
    <location>
        <begin position="139"/>
        <end position="161"/>
    </location>
</feature>
<feature type="transmembrane region" description="Helical" evidence="1">
    <location>
        <begin position="228"/>
        <end position="249"/>
    </location>
</feature>
<feature type="transmembrane region" description="Helical" evidence="1">
    <location>
        <begin position="20"/>
        <end position="41"/>
    </location>
</feature>
<keyword evidence="1" id="KW-0812">Transmembrane</keyword>
<name>A0ABM9ESH9_9BACI</name>
<dbReference type="RefSeq" id="WP_248735428.1">
    <property type="nucleotide sequence ID" value="NZ_CALBWS010000013.1"/>
</dbReference>
<dbReference type="EMBL" id="CALBWS010000013">
    <property type="protein sequence ID" value="CAH2715131.1"/>
    <property type="molecule type" value="Genomic_DNA"/>
</dbReference>
<proteinExistence type="predicted"/>
<feature type="transmembrane region" description="Helical" evidence="1">
    <location>
        <begin position="53"/>
        <end position="76"/>
    </location>
</feature>
<accession>A0ABM9ESH9</accession>
<evidence type="ECO:0000313" key="3">
    <source>
        <dbReference type="Proteomes" id="UP000838308"/>
    </source>
</evidence>
<reference evidence="2" key="1">
    <citation type="submission" date="2022-04" db="EMBL/GenBank/DDBJ databases">
        <authorList>
            <person name="Criscuolo A."/>
        </authorList>
    </citation>
    <scope>NUCLEOTIDE SEQUENCE</scope>
    <source>
        <strain evidence="2">CIP111895</strain>
    </source>
</reference>
<feature type="transmembrane region" description="Helical" evidence="1">
    <location>
        <begin position="168"/>
        <end position="185"/>
    </location>
</feature>
<dbReference type="Proteomes" id="UP000838308">
    <property type="component" value="Unassembled WGS sequence"/>
</dbReference>
<protein>
    <recommendedName>
        <fullName evidence="4">ABC transporter permease</fullName>
    </recommendedName>
</protein>
<feature type="transmembrane region" description="Helical" evidence="1">
    <location>
        <begin position="108"/>
        <end position="127"/>
    </location>
</feature>
<evidence type="ECO:0000313" key="2">
    <source>
        <dbReference type="EMBL" id="CAH2715131.1"/>
    </source>
</evidence>
<feature type="transmembrane region" description="Helical" evidence="1">
    <location>
        <begin position="261"/>
        <end position="282"/>
    </location>
</feature>
<keyword evidence="1" id="KW-0472">Membrane</keyword>
<sequence length="708" mass="82643">MNVMKSIFRNEGLLLLRNKFLTIPLLVNILCWGYVIIFYEIQPIHYEERAAAFYQSFIWILLLDLLIVGLIAIYMASKDRESDFEQLVVTYDVKNMEWIIGKWLITQLYGLCITVITIVVQALWLASASMTIGDWFKNIVYVFIQMEGAFLLLISIGFLFATLIKSMFAYLVIPAILVLSLMFPFDYVGKAYMWDNPKFHLLTPFDYMFIGSPYDGVWGIHHVLKSSILHQSAIVLLGITVIVVTLLLFRRYRMSKKEKKMIPIILTVFIIPAIVLSGMRFMQYEQALKQYVTTGQLYVEPFQGDDDESYNIWMNSYYEYNKDDQPYEFSMEKTNLSVELQADDQINVQSTLTIQNNGNEAVNDVYLTLYHGLKIKECTSAKSVTCSQDKDFITLHFDQMIQPGEEFDLNVHYQGKILQYRDDGYIEQAFIKNQRIYLPKEAGWYPLIGKRPLVIAREHNNLYAQFELRNARLVEDFPTEFTVNITRENQKVPLALTIPEISKDTFQGTSQYGLSLLGGNFKEEKVGHIRVVAHPEVIKGAAEVIERYQKAWSFMEDWLGVPMSPSVIYILSDNYYYLTQYSANHDFFVLKSEYKDDFEIAYELKNELTQEGIFDNNQDFHILSDAMVWMVANHLQEQVSFAEWYKSNWGVEGEDLTVVNLLQSYEEKGSEQFKDVIKYLFHYWTELDNKHDFDMKAALKQYEGESRR</sequence>
<dbReference type="InterPro" id="IPR042097">
    <property type="entry name" value="Aminopeptidase_N-like_N_sf"/>
</dbReference>
<keyword evidence="1" id="KW-1133">Transmembrane helix</keyword>
<organism evidence="2 3">
    <name type="scientific">Neobacillus rhizosphaerae</name>
    <dbReference type="NCBI Taxonomy" id="2880965"/>
    <lineage>
        <taxon>Bacteria</taxon>
        <taxon>Bacillati</taxon>
        <taxon>Bacillota</taxon>
        <taxon>Bacilli</taxon>
        <taxon>Bacillales</taxon>
        <taxon>Bacillaceae</taxon>
        <taxon>Neobacillus</taxon>
    </lineage>
</organism>
<dbReference type="Gene3D" id="2.60.40.1730">
    <property type="entry name" value="tricorn interacting facor f3 domain"/>
    <property type="match status" value="1"/>
</dbReference>
<comment type="caution">
    <text evidence="2">The sequence shown here is derived from an EMBL/GenBank/DDBJ whole genome shotgun (WGS) entry which is preliminary data.</text>
</comment>